<evidence type="ECO:0000259" key="1">
    <source>
        <dbReference type="Pfam" id="PF03070"/>
    </source>
</evidence>
<gene>
    <name evidence="3" type="ORF">DSO09_04620</name>
    <name evidence="2" type="ORF">EF809_00685</name>
</gene>
<dbReference type="Proteomes" id="UP000317265">
    <property type="component" value="Unassembled WGS sequence"/>
</dbReference>
<feature type="domain" description="Thiaminase-2/PQQC" evidence="1">
    <location>
        <begin position="10"/>
        <end position="204"/>
    </location>
</feature>
<evidence type="ECO:0000313" key="2">
    <source>
        <dbReference type="EMBL" id="RZN57606.1"/>
    </source>
</evidence>
<dbReference type="Gene3D" id="1.20.910.10">
    <property type="entry name" value="Heme oxygenase-like"/>
    <property type="match status" value="1"/>
</dbReference>
<organism evidence="2 4">
    <name type="scientific">Thermoproteota archaeon</name>
    <dbReference type="NCBI Taxonomy" id="2056631"/>
    <lineage>
        <taxon>Archaea</taxon>
        <taxon>Thermoproteota</taxon>
    </lineage>
</organism>
<reference evidence="3 5" key="1">
    <citation type="journal article" date="2019" name="Nat. Microbiol.">
        <title>Expanding anaerobic alkane metabolism in the domain of Archaea.</title>
        <authorList>
            <person name="Wang Y."/>
            <person name="Wegener G."/>
            <person name="Hou J."/>
            <person name="Wang F."/>
            <person name="Xiao X."/>
        </authorList>
    </citation>
    <scope>NUCLEOTIDE SEQUENCE [LARGE SCALE GENOMIC DNA]</scope>
    <source>
        <strain evidence="3">WYZ-LMO11</strain>
    </source>
</reference>
<protein>
    <submittedName>
        <fullName evidence="2">TenA family transcriptional regulator</fullName>
    </submittedName>
</protein>
<dbReference type="Pfam" id="PF03070">
    <property type="entry name" value="TENA_THI-4"/>
    <property type="match status" value="1"/>
</dbReference>
<evidence type="ECO:0000313" key="3">
    <source>
        <dbReference type="EMBL" id="TDA38360.1"/>
    </source>
</evidence>
<evidence type="ECO:0000313" key="4">
    <source>
        <dbReference type="Proteomes" id="UP000316080"/>
    </source>
</evidence>
<dbReference type="SUPFAM" id="SSF48613">
    <property type="entry name" value="Heme oxygenase-like"/>
    <property type="match status" value="1"/>
</dbReference>
<dbReference type="Proteomes" id="UP000316080">
    <property type="component" value="Unassembled WGS sequence"/>
</dbReference>
<comment type="caution">
    <text evidence="2">The sequence shown here is derived from an EMBL/GenBank/DDBJ whole genome shotgun (WGS) entry which is preliminary data.</text>
</comment>
<dbReference type="AlphaFoldDB" id="A0A520KGU5"/>
<dbReference type="InterPro" id="IPR016084">
    <property type="entry name" value="Haem_Oase-like_multi-hlx"/>
</dbReference>
<reference evidence="2 4" key="2">
    <citation type="journal article" date="2019" name="Nat. Microbiol.">
        <title>Wide diversity of methane and short-chain alkane metabolisms in uncultured archaea.</title>
        <authorList>
            <person name="Borrel G."/>
            <person name="Adam P.S."/>
            <person name="McKay L.J."/>
            <person name="Chen L.X."/>
            <person name="Sierra-Garcia I.N."/>
            <person name="Sieber C.M."/>
            <person name="Letourneur Q."/>
            <person name="Ghozlane A."/>
            <person name="Andersen G.L."/>
            <person name="Li W.J."/>
            <person name="Hallam S.J."/>
            <person name="Muyzer G."/>
            <person name="de Oliveira V.M."/>
            <person name="Inskeep W.P."/>
            <person name="Banfield J.F."/>
            <person name="Gribaldo S."/>
        </authorList>
    </citation>
    <scope>NUCLEOTIDE SEQUENCE [LARGE SCALE GENOMIC DNA]</scope>
    <source>
        <strain evidence="2">Verst-YHS</strain>
    </source>
</reference>
<dbReference type="InterPro" id="IPR004305">
    <property type="entry name" value="Thiaminase-2/PQQC"/>
</dbReference>
<name>A0A520KGU5_9CREN</name>
<evidence type="ECO:0000313" key="5">
    <source>
        <dbReference type="Proteomes" id="UP000317265"/>
    </source>
</evidence>
<accession>A0A520KGU5</accession>
<dbReference type="EMBL" id="QNVI01000053">
    <property type="protein sequence ID" value="TDA38360.1"/>
    <property type="molecule type" value="Genomic_DNA"/>
</dbReference>
<proteinExistence type="predicted"/>
<dbReference type="EMBL" id="RXIH01000004">
    <property type="protein sequence ID" value="RZN57606.1"/>
    <property type="molecule type" value="Genomic_DNA"/>
</dbReference>
<sequence>MKEFLLKIRKELEKENEKIINHPLIKEAEKGKLKFEKIKNFVSQQIYIVNHDLRSLAIMLSRSKYDDEVEFFYTLISGDYEALKRLKLLAEEIKVDFSEPIPMAIAYTHYLAWLANYANPGEQATALVINLPVWGEACKKFGKALKEKYNIKNIGFFELFSGPFDKIEEMAIKIMERYKDSLSNMEKCAKLIQSYELMFWNGIYQW</sequence>